<evidence type="ECO:0000259" key="8">
    <source>
        <dbReference type="PROSITE" id="PS50928"/>
    </source>
</evidence>
<dbReference type="AlphaFoldDB" id="I2F222"/>
<proteinExistence type="inferred from homology"/>
<dbReference type="GeneID" id="87106096"/>
<sequence length="258" mass="28367" precursor="true">MISISMLSSSRKRTLAPIVSVGFLLLGWFIASAIVSSDLLLPGPLETMEEFLRIISSRKGWSDIAETCAKAFLGLFIALGLGLAVGFVMGLIDVLYELIKPIVVILQSIPIVSWLALAIFWWGVGFSSPVYIVFLTLFPIFTINIAEGVRNVDKKLVEMAKIYKIPRNTVFGKIYLASAFPFIVSSMRAGIGIMWKSVAVAEFMVGASGIGRAMSDAKYSINIERVFAYTLVLVVLGILTERLLDMIIKRGSRYALKN</sequence>
<dbReference type="InterPro" id="IPR000515">
    <property type="entry name" value="MetI-like"/>
</dbReference>
<dbReference type="PANTHER" id="PTHR30151:SF38">
    <property type="entry name" value="ALIPHATIC SULFONATES TRANSPORT PERMEASE PROTEIN SSUC-RELATED"/>
    <property type="match status" value="1"/>
</dbReference>
<dbReference type="HOGENOM" id="CLU_046113_4_1_0"/>
<dbReference type="PROSITE" id="PS50928">
    <property type="entry name" value="ABC_TM1"/>
    <property type="match status" value="1"/>
</dbReference>
<dbReference type="Proteomes" id="UP000002881">
    <property type="component" value="Chromosome"/>
</dbReference>
<name>I2F222_9BACT</name>
<accession>I2F222</accession>
<keyword evidence="10" id="KW-1185">Reference proteome</keyword>
<evidence type="ECO:0000256" key="4">
    <source>
        <dbReference type="ARBA" id="ARBA00022692"/>
    </source>
</evidence>
<keyword evidence="6 7" id="KW-0472">Membrane</keyword>
<comment type="similarity">
    <text evidence="7">Belongs to the binding-protein-dependent transport system permease family.</text>
</comment>
<dbReference type="GO" id="GO:0005886">
    <property type="term" value="C:plasma membrane"/>
    <property type="evidence" value="ECO:0007669"/>
    <property type="project" value="UniProtKB-SubCell"/>
</dbReference>
<dbReference type="Gene3D" id="1.10.3720.10">
    <property type="entry name" value="MetI-like"/>
    <property type="match status" value="1"/>
</dbReference>
<dbReference type="PANTHER" id="PTHR30151">
    <property type="entry name" value="ALKANE SULFONATE ABC TRANSPORTER-RELATED, MEMBRANE SUBUNIT"/>
    <property type="match status" value="1"/>
</dbReference>
<evidence type="ECO:0000256" key="6">
    <source>
        <dbReference type="ARBA" id="ARBA00023136"/>
    </source>
</evidence>
<evidence type="ECO:0000256" key="3">
    <source>
        <dbReference type="ARBA" id="ARBA00022475"/>
    </source>
</evidence>
<evidence type="ECO:0000256" key="1">
    <source>
        <dbReference type="ARBA" id="ARBA00004651"/>
    </source>
</evidence>
<feature type="transmembrane region" description="Helical" evidence="7">
    <location>
        <begin position="71"/>
        <end position="96"/>
    </location>
</feature>
<evidence type="ECO:0000256" key="7">
    <source>
        <dbReference type="RuleBase" id="RU363032"/>
    </source>
</evidence>
<dbReference type="GO" id="GO:0055085">
    <property type="term" value="P:transmembrane transport"/>
    <property type="evidence" value="ECO:0007669"/>
    <property type="project" value="InterPro"/>
</dbReference>
<gene>
    <name evidence="9" type="ORF">Theba_0241</name>
</gene>
<dbReference type="SUPFAM" id="SSF161098">
    <property type="entry name" value="MetI-like"/>
    <property type="match status" value="1"/>
</dbReference>
<dbReference type="InterPro" id="IPR035906">
    <property type="entry name" value="MetI-like_sf"/>
</dbReference>
<evidence type="ECO:0000256" key="5">
    <source>
        <dbReference type="ARBA" id="ARBA00022989"/>
    </source>
</evidence>
<dbReference type="eggNOG" id="COG0600">
    <property type="taxonomic scope" value="Bacteria"/>
</dbReference>
<feature type="transmembrane region" description="Helical" evidence="7">
    <location>
        <begin position="170"/>
        <end position="195"/>
    </location>
</feature>
<evidence type="ECO:0000313" key="9">
    <source>
        <dbReference type="EMBL" id="AFK05975.1"/>
    </source>
</evidence>
<dbReference type="KEGG" id="mpg:Theba_0241"/>
<keyword evidence="5 7" id="KW-1133">Transmembrane helix</keyword>
<feature type="transmembrane region" description="Helical" evidence="7">
    <location>
        <begin position="226"/>
        <end position="244"/>
    </location>
</feature>
<evidence type="ECO:0000313" key="10">
    <source>
        <dbReference type="Proteomes" id="UP000002881"/>
    </source>
</evidence>
<organism evidence="9 10">
    <name type="scientific">Mesotoga prima MesG1.Ag.4.2</name>
    <dbReference type="NCBI Taxonomy" id="660470"/>
    <lineage>
        <taxon>Bacteria</taxon>
        <taxon>Thermotogati</taxon>
        <taxon>Thermotogota</taxon>
        <taxon>Thermotogae</taxon>
        <taxon>Kosmotogales</taxon>
        <taxon>Kosmotogaceae</taxon>
        <taxon>Mesotoga</taxon>
    </lineage>
</organism>
<comment type="subcellular location">
    <subcellularLocation>
        <location evidence="1 7">Cell membrane</location>
        <topology evidence="1 7">Multi-pass membrane protein</topology>
    </subcellularLocation>
</comment>
<feature type="transmembrane region" description="Helical" evidence="7">
    <location>
        <begin position="103"/>
        <end position="124"/>
    </location>
</feature>
<dbReference type="STRING" id="660470.Theba_0241"/>
<evidence type="ECO:0000256" key="2">
    <source>
        <dbReference type="ARBA" id="ARBA00022448"/>
    </source>
</evidence>
<dbReference type="EMBL" id="CP003532">
    <property type="protein sequence ID" value="AFK05975.1"/>
    <property type="molecule type" value="Genomic_DNA"/>
</dbReference>
<dbReference type="Pfam" id="PF00528">
    <property type="entry name" value="BPD_transp_1"/>
    <property type="match status" value="1"/>
</dbReference>
<protein>
    <submittedName>
        <fullName evidence="9">ABC-type nitrate/sulfonate/bicarbonate transport system, permease component</fullName>
    </submittedName>
</protein>
<keyword evidence="3" id="KW-1003">Cell membrane</keyword>
<keyword evidence="4 7" id="KW-0812">Transmembrane</keyword>
<dbReference type="RefSeq" id="WP_014730136.1">
    <property type="nucleotide sequence ID" value="NC_017934.1"/>
</dbReference>
<feature type="domain" description="ABC transmembrane type-1" evidence="8">
    <location>
        <begin position="64"/>
        <end position="244"/>
    </location>
</feature>
<reference evidence="9 10" key="1">
    <citation type="journal article" date="2012" name="Genome Biol. Evol.">
        <title>Genome Sequence of the Mesophilic Thermotogales Bacterium Mesotoga prima MesG1.Ag.4.2 Reveals the Largest Thermotogales Genome To Date.</title>
        <authorList>
            <person name="Zhaxybayeva O."/>
            <person name="Swithers K.S."/>
            <person name="Foght J."/>
            <person name="Green A.G."/>
            <person name="Bruce D."/>
            <person name="Detter C."/>
            <person name="Han S."/>
            <person name="Teshima H."/>
            <person name="Han J."/>
            <person name="Woyke T."/>
            <person name="Pitluck S."/>
            <person name="Nolan M."/>
            <person name="Ivanova N."/>
            <person name="Pati A."/>
            <person name="Land M.L."/>
            <person name="Dlutek M."/>
            <person name="Doolittle W.F."/>
            <person name="Noll K.M."/>
            <person name="Nesbo C.L."/>
        </authorList>
    </citation>
    <scope>NUCLEOTIDE SEQUENCE [LARGE SCALE GENOMIC DNA]</scope>
    <source>
        <strain evidence="10">mesG1.Ag.4.2</strain>
    </source>
</reference>
<feature type="transmembrane region" description="Helical" evidence="7">
    <location>
        <begin position="130"/>
        <end position="149"/>
    </location>
</feature>
<keyword evidence="2 7" id="KW-0813">Transport</keyword>